<gene>
    <name evidence="1" type="ORF">N8T08_008134</name>
</gene>
<evidence type="ECO:0000313" key="1">
    <source>
        <dbReference type="EMBL" id="KAK1142208.1"/>
    </source>
</evidence>
<reference evidence="1 2" key="1">
    <citation type="journal article" date="2023" name="ACS Omega">
        <title>Identification of the Neoaspergillic Acid Biosynthesis Gene Cluster by Establishing an In Vitro CRISPR-Ribonucleoprotein Genetic System in Aspergillus melleus.</title>
        <authorList>
            <person name="Yuan B."/>
            <person name="Grau M.F."/>
            <person name="Murata R.M."/>
            <person name="Torok T."/>
            <person name="Venkateswaran K."/>
            <person name="Stajich J.E."/>
            <person name="Wang C.C.C."/>
        </authorList>
    </citation>
    <scope>NUCLEOTIDE SEQUENCE [LARGE SCALE GENOMIC DNA]</scope>
    <source>
        <strain evidence="1 2">IMV 1140</strain>
    </source>
</reference>
<comment type="caution">
    <text evidence="1">The sequence shown here is derived from an EMBL/GenBank/DDBJ whole genome shotgun (WGS) entry which is preliminary data.</text>
</comment>
<organism evidence="1 2">
    <name type="scientific">Aspergillus melleus</name>
    <dbReference type="NCBI Taxonomy" id="138277"/>
    <lineage>
        <taxon>Eukaryota</taxon>
        <taxon>Fungi</taxon>
        <taxon>Dikarya</taxon>
        <taxon>Ascomycota</taxon>
        <taxon>Pezizomycotina</taxon>
        <taxon>Eurotiomycetes</taxon>
        <taxon>Eurotiomycetidae</taxon>
        <taxon>Eurotiales</taxon>
        <taxon>Aspergillaceae</taxon>
        <taxon>Aspergillus</taxon>
        <taxon>Aspergillus subgen. Circumdati</taxon>
    </lineage>
</organism>
<evidence type="ECO:0000313" key="2">
    <source>
        <dbReference type="Proteomes" id="UP001177260"/>
    </source>
</evidence>
<name>A0ACC3AWJ8_9EURO</name>
<protein>
    <submittedName>
        <fullName evidence="1">Uncharacterized protein</fullName>
    </submittedName>
</protein>
<dbReference type="Proteomes" id="UP001177260">
    <property type="component" value="Unassembled WGS sequence"/>
</dbReference>
<proteinExistence type="predicted"/>
<dbReference type="EMBL" id="JAOPJF010000053">
    <property type="protein sequence ID" value="KAK1142208.1"/>
    <property type="molecule type" value="Genomic_DNA"/>
</dbReference>
<sequence>MALRTSMQLFYLVEALHYHPPAGGMQRALQEDVSRCLGPYITGGQVGVDLFNLDGPFRELAEGGSILPITASIAPFGIVTGVLIATTGKYRAFHFVGCIILTTASGLFSLLDDKSPARDWASFQVLFGAGSGMIFSSTLPPTQVSLPESDVATATATRAFMRSFGCIWGIAIPTTIFHARVQELPYQVSDAYLRKQLCGGGAYAMTSEGLMRTLRNTPQPMAEVLGIYQESLRWVW</sequence>
<accession>A0ACC3AWJ8</accession>
<keyword evidence="2" id="KW-1185">Reference proteome</keyword>